<protein>
    <submittedName>
        <fullName evidence="9">PspC domain-containing protein</fullName>
    </submittedName>
</protein>
<keyword evidence="4 7" id="KW-1133">Transmembrane helix</keyword>
<dbReference type="InterPro" id="IPR052027">
    <property type="entry name" value="PspC"/>
</dbReference>
<feature type="domain" description="Phage shock protein PspC N-terminal" evidence="8">
    <location>
        <begin position="31"/>
        <end position="83"/>
    </location>
</feature>
<feature type="region of interest" description="Disordered" evidence="6">
    <location>
        <begin position="306"/>
        <end position="376"/>
    </location>
</feature>
<keyword evidence="5 7" id="KW-0472">Membrane</keyword>
<gene>
    <name evidence="9" type="ORF">H9815_16995</name>
</gene>
<dbReference type="Proteomes" id="UP000824037">
    <property type="component" value="Unassembled WGS sequence"/>
</dbReference>
<evidence type="ECO:0000313" key="10">
    <source>
        <dbReference type="Proteomes" id="UP000824037"/>
    </source>
</evidence>
<dbReference type="Pfam" id="PF04024">
    <property type="entry name" value="PspC"/>
    <property type="match status" value="1"/>
</dbReference>
<proteinExistence type="predicted"/>
<dbReference type="PANTHER" id="PTHR33885">
    <property type="entry name" value="PHAGE SHOCK PROTEIN C"/>
    <property type="match status" value="1"/>
</dbReference>
<feature type="transmembrane region" description="Helical" evidence="7">
    <location>
        <begin position="412"/>
        <end position="433"/>
    </location>
</feature>
<feature type="transmembrane region" description="Helical" evidence="7">
    <location>
        <begin position="440"/>
        <end position="461"/>
    </location>
</feature>
<reference evidence="9" key="1">
    <citation type="journal article" date="2021" name="PeerJ">
        <title>Extensive microbial diversity within the chicken gut microbiome revealed by metagenomics and culture.</title>
        <authorList>
            <person name="Gilroy R."/>
            <person name="Ravi A."/>
            <person name="Getino M."/>
            <person name="Pursley I."/>
            <person name="Horton D.L."/>
            <person name="Alikhan N.F."/>
            <person name="Baker D."/>
            <person name="Gharbi K."/>
            <person name="Hall N."/>
            <person name="Watson M."/>
            <person name="Adriaenssens E.M."/>
            <person name="Foster-Nyarko E."/>
            <person name="Jarju S."/>
            <person name="Secka A."/>
            <person name="Antonio M."/>
            <person name="Oren A."/>
            <person name="Chaudhuri R.R."/>
            <person name="La Ragione R."/>
            <person name="Hildebrand F."/>
            <person name="Pallen M.J."/>
        </authorList>
    </citation>
    <scope>NUCLEOTIDE SEQUENCE</scope>
    <source>
        <strain evidence="9">ChiGjej4B4-7305</strain>
    </source>
</reference>
<feature type="compositionally biased region" description="Polar residues" evidence="6">
    <location>
        <begin position="319"/>
        <end position="334"/>
    </location>
</feature>
<dbReference type="GO" id="GO:0005886">
    <property type="term" value="C:plasma membrane"/>
    <property type="evidence" value="ECO:0007669"/>
    <property type="project" value="UniProtKB-SubCell"/>
</dbReference>
<organism evidence="9 10">
    <name type="scientific">Candidatus Ruania gallistercoris</name>
    <dbReference type="NCBI Taxonomy" id="2838746"/>
    <lineage>
        <taxon>Bacteria</taxon>
        <taxon>Bacillati</taxon>
        <taxon>Actinomycetota</taxon>
        <taxon>Actinomycetes</taxon>
        <taxon>Micrococcales</taxon>
        <taxon>Ruaniaceae</taxon>
        <taxon>Ruania</taxon>
    </lineage>
</organism>
<feature type="transmembrane region" description="Helical" evidence="7">
    <location>
        <begin position="126"/>
        <end position="146"/>
    </location>
</feature>
<dbReference type="AlphaFoldDB" id="A0A9D2J5J7"/>
<reference evidence="9" key="2">
    <citation type="submission" date="2021-04" db="EMBL/GenBank/DDBJ databases">
        <authorList>
            <person name="Gilroy R."/>
        </authorList>
    </citation>
    <scope>NUCLEOTIDE SEQUENCE</scope>
    <source>
        <strain evidence="9">ChiGjej4B4-7305</strain>
    </source>
</reference>
<keyword evidence="3 7" id="KW-0812">Transmembrane</keyword>
<dbReference type="InterPro" id="IPR007168">
    <property type="entry name" value="Phageshock_PspC_N"/>
</dbReference>
<evidence type="ECO:0000256" key="4">
    <source>
        <dbReference type="ARBA" id="ARBA00022989"/>
    </source>
</evidence>
<feature type="compositionally biased region" description="Low complexity" evidence="6">
    <location>
        <begin position="151"/>
        <end position="173"/>
    </location>
</feature>
<evidence type="ECO:0000256" key="3">
    <source>
        <dbReference type="ARBA" id="ARBA00022692"/>
    </source>
</evidence>
<sequence length="610" mass="62254">MTSTPPPPPPPAGPGAADGFFDSLRRIHMPRSQERWIGGVAGGIAARLGIDPLIVRGVFLVITIFGGFGLLVYGLAWALLPEASDGRIHLQEAIRGRFDAALVGAAVFTVIGLSRVGFWWDGWVGIPFMIGMIALVALAVVVITAIRNSGRSTPPGNSPGAGPSAPAGGSTPPGEGGTPPPTAQPTSGGSVPFTTAYPEQSGAAGFPTGSGVEYPQVTSGEPGGQDPAGPWSDDYAAGPWTEEPAEGDTGSEQADTTPTDAAEHPAPHPPDSEDSAGSADETVTATYPASTAPLAADATPTVAYPAAETSAPAEDAAEQTSTWPGQPEASSQAPWSAGAGTPPTTPPAQPPATAPPPPPPQQPPKPPRPRRPGPGKLLARATLGLALLVIAALVLGAEYYAWPDGGWQTSPWLVALGAGLVVIGLGATLAGILGRRSASLGVIGTILAIVLVPWAISAPVLTQYNLTDSTSYGDRYWAPATMDQAADGYNLAAGSIRVDLSDLAEQAEGQDPTPIDIELGAGDVELMVPDGMPVTVTASVQGETRTVNLSDWSAEVDGEPRDLGHRTELGWRFGTSPMIAELTAPEAESTPAIPVNIEVGFGAIEVRELP</sequence>
<feature type="region of interest" description="Disordered" evidence="6">
    <location>
        <begin position="151"/>
        <end position="281"/>
    </location>
</feature>
<name>A0A9D2J5J7_9MICO</name>
<accession>A0A9D2J5J7</accession>
<feature type="transmembrane region" description="Helical" evidence="7">
    <location>
        <begin position="58"/>
        <end position="80"/>
    </location>
</feature>
<feature type="transmembrane region" description="Helical" evidence="7">
    <location>
        <begin position="377"/>
        <end position="400"/>
    </location>
</feature>
<evidence type="ECO:0000259" key="8">
    <source>
        <dbReference type="Pfam" id="PF04024"/>
    </source>
</evidence>
<dbReference type="EMBL" id="DXBY01000293">
    <property type="protein sequence ID" value="HIZ37476.1"/>
    <property type="molecule type" value="Genomic_DNA"/>
</dbReference>
<keyword evidence="2" id="KW-1003">Cell membrane</keyword>
<dbReference type="PANTHER" id="PTHR33885:SF3">
    <property type="entry name" value="PHAGE SHOCK PROTEIN C"/>
    <property type="match status" value="1"/>
</dbReference>
<feature type="compositionally biased region" description="Pro residues" evidence="6">
    <location>
        <begin position="343"/>
        <end position="366"/>
    </location>
</feature>
<evidence type="ECO:0000256" key="5">
    <source>
        <dbReference type="ARBA" id="ARBA00023136"/>
    </source>
</evidence>
<evidence type="ECO:0000256" key="6">
    <source>
        <dbReference type="SAM" id="MobiDB-lite"/>
    </source>
</evidence>
<evidence type="ECO:0000256" key="7">
    <source>
        <dbReference type="SAM" id="Phobius"/>
    </source>
</evidence>
<evidence type="ECO:0000256" key="2">
    <source>
        <dbReference type="ARBA" id="ARBA00022475"/>
    </source>
</evidence>
<comment type="subcellular location">
    <subcellularLocation>
        <location evidence="1">Cell membrane</location>
        <topology evidence="1">Single-pass membrane protein</topology>
    </subcellularLocation>
</comment>
<evidence type="ECO:0000256" key="1">
    <source>
        <dbReference type="ARBA" id="ARBA00004162"/>
    </source>
</evidence>
<evidence type="ECO:0000313" key="9">
    <source>
        <dbReference type="EMBL" id="HIZ37476.1"/>
    </source>
</evidence>
<comment type="caution">
    <text evidence="9">The sequence shown here is derived from an EMBL/GenBank/DDBJ whole genome shotgun (WGS) entry which is preliminary data.</text>
</comment>
<feature type="transmembrane region" description="Helical" evidence="7">
    <location>
        <begin position="100"/>
        <end position="120"/>
    </location>
</feature>